<dbReference type="EMBL" id="GBXM01037837">
    <property type="protein sequence ID" value="JAH70740.1"/>
    <property type="molecule type" value="Transcribed_RNA"/>
</dbReference>
<accession>A0A0E9UZZ1</accession>
<dbReference type="AlphaFoldDB" id="A0A0E9UZZ1"/>
<reference evidence="1" key="1">
    <citation type="submission" date="2014-11" db="EMBL/GenBank/DDBJ databases">
        <authorList>
            <person name="Amaro Gonzalez C."/>
        </authorList>
    </citation>
    <scope>NUCLEOTIDE SEQUENCE</scope>
</reference>
<reference evidence="1" key="2">
    <citation type="journal article" date="2015" name="Fish Shellfish Immunol.">
        <title>Early steps in the European eel (Anguilla anguilla)-Vibrio vulnificus interaction in the gills: Role of the RtxA13 toxin.</title>
        <authorList>
            <person name="Callol A."/>
            <person name="Pajuelo D."/>
            <person name="Ebbesson L."/>
            <person name="Teles M."/>
            <person name="MacKenzie S."/>
            <person name="Amaro C."/>
        </authorList>
    </citation>
    <scope>NUCLEOTIDE SEQUENCE</scope>
</reference>
<sequence>MLACRLETVLPLIVSDDQTGFIKNRHLFLIHDTYLISSMTPLHQIFQKY</sequence>
<protein>
    <recommendedName>
        <fullName evidence="2">Reverse transcriptase domain-containing protein</fullName>
    </recommendedName>
</protein>
<proteinExistence type="predicted"/>
<organism evidence="1">
    <name type="scientific">Anguilla anguilla</name>
    <name type="common">European freshwater eel</name>
    <name type="synonym">Muraena anguilla</name>
    <dbReference type="NCBI Taxonomy" id="7936"/>
    <lineage>
        <taxon>Eukaryota</taxon>
        <taxon>Metazoa</taxon>
        <taxon>Chordata</taxon>
        <taxon>Craniata</taxon>
        <taxon>Vertebrata</taxon>
        <taxon>Euteleostomi</taxon>
        <taxon>Actinopterygii</taxon>
        <taxon>Neopterygii</taxon>
        <taxon>Teleostei</taxon>
        <taxon>Anguilliformes</taxon>
        <taxon>Anguillidae</taxon>
        <taxon>Anguilla</taxon>
    </lineage>
</organism>
<evidence type="ECO:0000313" key="1">
    <source>
        <dbReference type="EMBL" id="JAH70740.1"/>
    </source>
</evidence>
<name>A0A0E9UZZ1_ANGAN</name>
<evidence type="ECO:0008006" key="2">
    <source>
        <dbReference type="Google" id="ProtNLM"/>
    </source>
</evidence>